<protein>
    <submittedName>
        <fullName evidence="2">Transmembrane protein</fullName>
    </submittedName>
</protein>
<evidence type="ECO:0000313" key="2">
    <source>
        <dbReference type="EMBL" id="KWS04659.1"/>
    </source>
</evidence>
<name>A0A108U8T7_9GAMM</name>
<keyword evidence="2" id="KW-0812">Transmembrane</keyword>
<comment type="caution">
    <text evidence="2">The sequence shown here is derived from an EMBL/GenBank/DDBJ whole genome shotgun (WGS) entry which is preliminary data.</text>
</comment>
<dbReference type="OrthoDB" id="6717714at2"/>
<feature type="compositionally biased region" description="Low complexity" evidence="1">
    <location>
        <begin position="148"/>
        <end position="162"/>
    </location>
</feature>
<feature type="region of interest" description="Disordered" evidence="1">
    <location>
        <begin position="107"/>
        <end position="162"/>
    </location>
</feature>
<dbReference type="InterPro" id="IPR021834">
    <property type="entry name" value="DUF3426"/>
</dbReference>
<reference evidence="2 3" key="1">
    <citation type="journal article" date="2014" name="Genome Announc.">
        <title>Draft Genome Sequence of Lysobacter capsici AZ78, a Bacterium Antagonistic to Plant-Pathogenic Oomycetes.</title>
        <authorList>
            <person name="Puopolo G."/>
            <person name="Sonego P."/>
            <person name="Engelen K."/>
            <person name="Pertot I."/>
        </authorList>
    </citation>
    <scope>NUCLEOTIDE SEQUENCE [LARGE SCALE GENOMIC DNA]</scope>
    <source>
        <strain evidence="2 3">AZ78</strain>
    </source>
</reference>
<feature type="compositionally biased region" description="Low complexity" evidence="1">
    <location>
        <begin position="117"/>
        <end position="141"/>
    </location>
</feature>
<keyword evidence="2" id="KW-0472">Membrane</keyword>
<organism evidence="2 3">
    <name type="scientific">Lysobacter capsici AZ78</name>
    <dbReference type="NCBI Taxonomy" id="1444315"/>
    <lineage>
        <taxon>Bacteria</taxon>
        <taxon>Pseudomonadati</taxon>
        <taxon>Pseudomonadota</taxon>
        <taxon>Gammaproteobacteria</taxon>
        <taxon>Lysobacterales</taxon>
        <taxon>Lysobacteraceae</taxon>
        <taxon>Lysobacter</taxon>
    </lineage>
</organism>
<dbReference type="AlphaFoldDB" id="A0A108U8T7"/>
<feature type="region of interest" description="Disordered" evidence="1">
    <location>
        <begin position="34"/>
        <end position="54"/>
    </location>
</feature>
<accession>A0A108U8T7</accession>
<dbReference type="EMBL" id="JAJA02000001">
    <property type="protein sequence ID" value="KWS04659.1"/>
    <property type="molecule type" value="Genomic_DNA"/>
</dbReference>
<evidence type="ECO:0000313" key="3">
    <source>
        <dbReference type="Proteomes" id="UP000023435"/>
    </source>
</evidence>
<feature type="compositionally biased region" description="Low complexity" evidence="1">
    <location>
        <begin position="34"/>
        <end position="49"/>
    </location>
</feature>
<dbReference type="Proteomes" id="UP000023435">
    <property type="component" value="Unassembled WGS sequence"/>
</dbReference>
<evidence type="ECO:0000256" key="1">
    <source>
        <dbReference type="SAM" id="MobiDB-lite"/>
    </source>
</evidence>
<gene>
    <name evidence="2" type="ORF">AZ78_2209</name>
</gene>
<dbReference type="Pfam" id="PF11906">
    <property type="entry name" value="DUF3426"/>
    <property type="match status" value="1"/>
</dbReference>
<keyword evidence="3" id="KW-1185">Reference proteome</keyword>
<dbReference type="RefSeq" id="WP_051547659.1">
    <property type="nucleotide sequence ID" value="NZ_JAJA02000001.1"/>
</dbReference>
<sequence length="366" mass="38214">MFVACPHCGYLVALVVAQDGPTRTCPRCAGALQSQGAANGGDDAASAAQTPNEDAHAVTAESKSIAAATTVAATDIDDIASVLRKKPHKSPVESPAALSASTRAIDAPATAEVDNQTADSITDSVTDASTDASTDAAPGSDIAADDIAPTQPATSAAASPPADAALTPLNAAVPIARKRPAKRAGKSETAVTSARRAPSFARQHARAAAAPARLHWSGPLLIGVLTIALVLQLLLAQRDELAADARWRPLLASLCGVLTCEIPPWHEPTALTMLNRNVLPVADRAGVLRVNASFRNDARWAQPWPTLVLSLEDVDGRRVGQRAFSPEDYRKGYRAEERIAPGQSAAVQFDVLEPAPHVVAFTFDFR</sequence>
<proteinExistence type="predicted"/>
<feature type="region of interest" description="Disordered" evidence="1">
    <location>
        <begin position="178"/>
        <end position="198"/>
    </location>
</feature>